<name>A0ACB8XEC9_ARCLA</name>
<dbReference type="Proteomes" id="UP001055879">
    <property type="component" value="Linkage Group LG18"/>
</dbReference>
<evidence type="ECO:0000313" key="1">
    <source>
        <dbReference type="EMBL" id="KAI3665474.1"/>
    </source>
</evidence>
<protein>
    <submittedName>
        <fullName evidence="1">Uncharacterized protein</fullName>
    </submittedName>
</protein>
<sequence length="149" mass="16115">MGWCSAGSTPKLLLIVTSLTIEVSSTLDGSSLVVVVVSMVVVGFEDRLEQMVHPRESRVQAHGFCGGGGGSVPLRRLLPRRDGGKSAGSLTTGLFIRAMKSPAGEKSDGGDGYRWHVGEESGKWWRMKWVLWKLKGQSDLFNLTRGLGI</sequence>
<dbReference type="EMBL" id="CM042064">
    <property type="protein sequence ID" value="KAI3665474.1"/>
    <property type="molecule type" value="Genomic_DNA"/>
</dbReference>
<accession>A0ACB8XEC9</accession>
<evidence type="ECO:0000313" key="2">
    <source>
        <dbReference type="Proteomes" id="UP001055879"/>
    </source>
</evidence>
<comment type="caution">
    <text evidence="1">The sequence shown here is derived from an EMBL/GenBank/DDBJ whole genome shotgun (WGS) entry which is preliminary data.</text>
</comment>
<proteinExistence type="predicted"/>
<keyword evidence="2" id="KW-1185">Reference proteome</keyword>
<reference evidence="1 2" key="2">
    <citation type="journal article" date="2022" name="Mol. Ecol. Resour.">
        <title>The genomes of chicory, endive, great burdock and yacon provide insights into Asteraceae paleo-polyploidization history and plant inulin production.</title>
        <authorList>
            <person name="Fan W."/>
            <person name="Wang S."/>
            <person name="Wang H."/>
            <person name="Wang A."/>
            <person name="Jiang F."/>
            <person name="Liu H."/>
            <person name="Zhao H."/>
            <person name="Xu D."/>
            <person name="Zhang Y."/>
        </authorList>
    </citation>
    <scope>NUCLEOTIDE SEQUENCE [LARGE SCALE GENOMIC DNA]</scope>
    <source>
        <strain evidence="2">cv. Niubang</strain>
    </source>
</reference>
<organism evidence="1 2">
    <name type="scientific">Arctium lappa</name>
    <name type="common">Greater burdock</name>
    <name type="synonym">Lappa major</name>
    <dbReference type="NCBI Taxonomy" id="4217"/>
    <lineage>
        <taxon>Eukaryota</taxon>
        <taxon>Viridiplantae</taxon>
        <taxon>Streptophyta</taxon>
        <taxon>Embryophyta</taxon>
        <taxon>Tracheophyta</taxon>
        <taxon>Spermatophyta</taxon>
        <taxon>Magnoliopsida</taxon>
        <taxon>eudicotyledons</taxon>
        <taxon>Gunneridae</taxon>
        <taxon>Pentapetalae</taxon>
        <taxon>asterids</taxon>
        <taxon>campanulids</taxon>
        <taxon>Asterales</taxon>
        <taxon>Asteraceae</taxon>
        <taxon>Carduoideae</taxon>
        <taxon>Cardueae</taxon>
        <taxon>Arctiinae</taxon>
        <taxon>Arctium</taxon>
    </lineage>
</organism>
<reference evidence="2" key="1">
    <citation type="journal article" date="2022" name="Mol. Ecol. Resour.">
        <title>The genomes of chicory, endive, great burdock and yacon provide insights into Asteraceae palaeo-polyploidization history and plant inulin production.</title>
        <authorList>
            <person name="Fan W."/>
            <person name="Wang S."/>
            <person name="Wang H."/>
            <person name="Wang A."/>
            <person name="Jiang F."/>
            <person name="Liu H."/>
            <person name="Zhao H."/>
            <person name="Xu D."/>
            <person name="Zhang Y."/>
        </authorList>
    </citation>
    <scope>NUCLEOTIDE SEQUENCE [LARGE SCALE GENOMIC DNA]</scope>
    <source>
        <strain evidence="2">cv. Niubang</strain>
    </source>
</reference>
<gene>
    <name evidence="1" type="ORF">L6452_44101</name>
</gene>